<evidence type="ECO:0000256" key="6">
    <source>
        <dbReference type="ARBA" id="ARBA00022438"/>
    </source>
</evidence>
<evidence type="ECO:0000256" key="12">
    <source>
        <dbReference type="ARBA" id="ARBA00023049"/>
    </source>
</evidence>
<dbReference type="PIRSF" id="PIRSF007828">
    <property type="entry name" value="Dipeptidyl-peptidase_III"/>
    <property type="match status" value="1"/>
</dbReference>
<evidence type="ECO:0000313" key="16">
    <source>
        <dbReference type="Proteomes" id="UP000694941"/>
    </source>
</evidence>
<accession>A0ABM1B215</accession>
<dbReference type="PANTHER" id="PTHR23422:SF11">
    <property type="entry name" value="DIPEPTIDYL PEPTIDASE 3"/>
    <property type="match status" value="1"/>
</dbReference>
<evidence type="ECO:0000256" key="10">
    <source>
        <dbReference type="ARBA" id="ARBA00022801"/>
    </source>
</evidence>
<dbReference type="GeneID" id="106458257"/>
<comment type="subcellular location">
    <subcellularLocation>
        <location evidence="2">Cytoplasm</location>
    </subcellularLocation>
</comment>
<evidence type="ECO:0000256" key="14">
    <source>
        <dbReference type="ARBA" id="ARBA00032119"/>
    </source>
</evidence>
<dbReference type="PANTHER" id="PTHR23422">
    <property type="entry name" value="DIPEPTIDYL PEPTIDASE III-RELATED"/>
    <property type="match status" value="1"/>
</dbReference>
<proteinExistence type="inferred from homology"/>
<evidence type="ECO:0000256" key="3">
    <source>
        <dbReference type="ARBA" id="ARBA00010200"/>
    </source>
</evidence>
<evidence type="ECO:0000256" key="5">
    <source>
        <dbReference type="ARBA" id="ARBA00014713"/>
    </source>
</evidence>
<keyword evidence="10 15" id="KW-0378">Hydrolase</keyword>
<evidence type="ECO:0000256" key="11">
    <source>
        <dbReference type="ARBA" id="ARBA00022833"/>
    </source>
</evidence>
<dbReference type="Proteomes" id="UP000694941">
    <property type="component" value="Unplaced"/>
</dbReference>
<keyword evidence="11 15" id="KW-0862">Zinc</keyword>
<keyword evidence="8 15" id="KW-0645">Protease</keyword>
<keyword evidence="12 15" id="KW-0482">Metalloprotease</keyword>
<name>A0ABM1B215_LIMPO</name>
<evidence type="ECO:0000256" key="2">
    <source>
        <dbReference type="ARBA" id="ARBA00004496"/>
    </source>
</evidence>
<protein>
    <recommendedName>
        <fullName evidence="5 15">Dipeptidyl peptidase 3</fullName>
        <ecNumber evidence="4 15">3.4.14.4</ecNumber>
    </recommendedName>
    <alternativeName>
        <fullName evidence="13 15">Dipeptidyl aminopeptidase III</fullName>
    </alternativeName>
    <alternativeName>
        <fullName evidence="14 15">Dipeptidyl peptidase III</fullName>
    </alternativeName>
</protein>
<comment type="catalytic activity">
    <reaction evidence="1 15">
        <text>Release of an N-terminal dipeptide from a peptide comprising four or more residues, with broad specificity. Also acts on dipeptidyl 2-naphthylamides.</text>
        <dbReference type="EC" id="3.4.14.4"/>
    </reaction>
</comment>
<sequence>MSEFVFPNDQPVVLLDSGKAFKALTDEEKLYAHYLSRAAWYGGLIVLIQTSVESPLIYTLLHRTYQQQSLKELRQVAIEECGLTDDDFQALLVYSSGIFTNMGNYRGFGDSKFIPNLPKEKLEKLIKSSSAYKSEPDVINFLWEKSSEKIYSLKDQEKHLGFGDKGTTTYFSKTCRQEDADLLSKFFKEKGMEAYNTRTFKTINENGDKVYEIRLASVASTEDVENKSLVGTHQVDGMKFIVTRGDYSRLLALVITHLQKAKEHAANENERQMLNNYIQSFKTGSLEAHKDGSRFWIKDKGPVIETYIGFIESYRDPAGMRGEFEGFVAMVNKSMSAKFAELVNSAEKFLPRLPWPDTYEKDKFLRPDFTSLDVLTFAGSGIPAGICIPNYNDIRQNEGFKNVSLGNVIPASYKESTPNYLNKTDSELLNKYRVGAFEVTVGLHELLGHGSGKLFHKNKDATFNFNADITLHTETNEKITSWYEEGETFESKFMSIHSAYEECRAECVGLYLAVEHDVLKIFGYEGSEADDVLYVAWLSLVHRGLEGLQMYVPNTETWLQAHCQARYVIMQVLLEAGQEFVTLKQVQGSDGQPDLLLSMDRSKIKTVGYPAIGKFLQRLQVYKSTADVAKGKAMFEHYSAVTAEGLNPFLKYRDIIMARKKPRKMFVQPNTFIVDGKVELRNYDASHEGMIQSWIERFSENELYDILKEEWRKDHDKFEC</sequence>
<keyword evidence="9 15" id="KW-0479">Metal-binding</keyword>
<reference evidence="17" key="1">
    <citation type="submission" date="2025-08" db="UniProtKB">
        <authorList>
            <consortium name="RefSeq"/>
        </authorList>
    </citation>
    <scope>IDENTIFICATION</scope>
    <source>
        <tissue evidence="17">Muscle</tissue>
    </source>
</reference>
<evidence type="ECO:0000256" key="4">
    <source>
        <dbReference type="ARBA" id="ARBA00012063"/>
    </source>
</evidence>
<gene>
    <name evidence="17" type="primary">LOC106458257</name>
</gene>
<evidence type="ECO:0000256" key="13">
    <source>
        <dbReference type="ARBA" id="ARBA00031288"/>
    </source>
</evidence>
<comment type="cofactor">
    <cofactor evidence="15">
        <name>Zn(2+)</name>
        <dbReference type="ChEBI" id="CHEBI:29105"/>
    </cofactor>
    <text evidence="15">Binds 1 zinc ion per subunit.</text>
</comment>
<dbReference type="RefSeq" id="XP_013773196.1">
    <property type="nucleotide sequence ID" value="XM_013917742.2"/>
</dbReference>
<keyword evidence="6 15" id="KW-0031">Aminopeptidase</keyword>
<evidence type="ECO:0000256" key="8">
    <source>
        <dbReference type="ARBA" id="ARBA00022670"/>
    </source>
</evidence>
<evidence type="ECO:0000256" key="1">
    <source>
        <dbReference type="ARBA" id="ARBA00001336"/>
    </source>
</evidence>
<dbReference type="EC" id="3.4.14.4" evidence="4 15"/>
<comment type="similarity">
    <text evidence="3 15">Belongs to the peptidase M49 family.</text>
</comment>
<dbReference type="InterPro" id="IPR005317">
    <property type="entry name" value="Dipeptidyl-peptase3"/>
</dbReference>
<dbReference type="Pfam" id="PF03571">
    <property type="entry name" value="Peptidase_M49"/>
    <property type="match status" value="1"/>
</dbReference>
<evidence type="ECO:0000256" key="9">
    <source>
        <dbReference type="ARBA" id="ARBA00022723"/>
    </source>
</evidence>
<dbReference type="Gene3D" id="3.30.540.30">
    <property type="match status" value="3"/>
</dbReference>
<evidence type="ECO:0000256" key="7">
    <source>
        <dbReference type="ARBA" id="ARBA00022490"/>
    </source>
</evidence>
<organism evidence="16 17">
    <name type="scientific">Limulus polyphemus</name>
    <name type="common">Atlantic horseshoe crab</name>
    <dbReference type="NCBI Taxonomy" id="6850"/>
    <lineage>
        <taxon>Eukaryota</taxon>
        <taxon>Metazoa</taxon>
        <taxon>Ecdysozoa</taxon>
        <taxon>Arthropoda</taxon>
        <taxon>Chelicerata</taxon>
        <taxon>Merostomata</taxon>
        <taxon>Xiphosura</taxon>
        <taxon>Limulidae</taxon>
        <taxon>Limulus</taxon>
    </lineage>
</organism>
<dbReference type="InterPro" id="IPR039461">
    <property type="entry name" value="Peptidase_M49"/>
</dbReference>
<evidence type="ECO:0000256" key="15">
    <source>
        <dbReference type="PIRNR" id="PIRNR007828"/>
    </source>
</evidence>
<keyword evidence="7 15" id="KW-0963">Cytoplasm</keyword>
<evidence type="ECO:0000313" key="17">
    <source>
        <dbReference type="RefSeq" id="XP_013773196.1"/>
    </source>
</evidence>
<keyword evidence="16" id="KW-1185">Reference proteome</keyword>